<organism evidence="2 3">
    <name type="scientific">Candidatus Niyogibacteria bacterium CG10_big_fil_rev_8_21_14_0_10_42_19</name>
    <dbReference type="NCBI Taxonomy" id="1974725"/>
    <lineage>
        <taxon>Bacteria</taxon>
        <taxon>Candidatus Niyogiibacteriota</taxon>
    </lineage>
</organism>
<accession>A0A2H0TGH7</accession>
<proteinExistence type="predicted"/>
<keyword evidence="1" id="KW-0472">Membrane</keyword>
<name>A0A2H0TGH7_9BACT</name>
<keyword evidence="1" id="KW-1133">Transmembrane helix</keyword>
<gene>
    <name evidence="2" type="ORF">COU46_03315</name>
</gene>
<comment type="caution">
    <text evidence="2">The sequence shown here is derived from an EMBL/GenBank/DDBJ whole genome shotgun (WGS) entry which is preliminary data.</text>
</comment>
<evidence type="ECO:0008006" key="4">
    <source>
        <dbReference type="Google" id="ProtNLM"/>
    </source>
</evidence>
<keyword evidence="1" id="KW-0812">Transmembrane</keyword>
<feature type="transmembrane region" description="Helical" evidence="1">
    <location>
        <begin position="23"/>
        <end position="44"/>
    </location>
</feature>
<reference evidence="3" key="1">
    <citation type="submission" date="2017-09" db="EMBL/GenBank/DDBJ databases">
        <title>Depth-based differentiation of microbial function through sediment-hosted aquifers and enrichment of novel symbionts in the deep terrestrial subsurface.</title>
        <authorList>
            <person name="Probst A.J."/>
            <person name="Ladd B."/>
            <person name="Jarett J.K."/>
            <person name="Geller-Mcgrath D.E."/>
            <person name="Sieber C.M.K."/>
            <person name="Emerson J.B."/>
            <person name="Anantharaman K."/>
            <person name="Thomas B.C."/>
            <person name="Malmstrom R."/>
            <person name="Stieglmeier M."/>
            <person name="Klingl A."/>
            <person name="Woyke T."/>
            <person name="Ryan C.M."/>
            <person name="Banfield J.F."/>
        </authorList>
    </citation>
    <scope>NUCLEOTIDE SEQUENCE [LARGE SCALE GENOMIC DNA]</scope>
</reference>
<protein>
    <recommendedName>
        <fullName evidence="4">Ada DNA repair metal-binding domain-containing protein</fullName>
    </recommendedName>
</protein>
<dbReference type="Gene3D" id="3.40.10.10">
    <property type="entry name" value="DNA Methylphosphotriester Repair Domain"/>
    <property type="match status" value="1"/>
</dbReference>
<evidence type="ECO:0000313" key="2">
    <source>
        <dbReference type="EMBL" id="PIR70074.1"/>
    </source>
</evidence>
<dbReference type="InterPro" id="IPR035451">
    <property type="entry name" value="Ada-like_dom_sf"/>
</dbReference>
<dbReference type="AlphaFoldDB" id="A0A2H0TGH7"/>
<dbReference type="EMBL" id="PFCN01000037">
    <property type="protein sequence ID" value="PIR70074.1"/>
    <property type="molecule type" value="Genomic_DNA"/>
</dbReference>
<sequence>MEKKQTSRLELAVKWIKENKNDLILAVSFFLIAVISFGLGRLSIIMGPKEPLGMEYSIKTDEYTNTDKNDEIRGTGVLNTGGVIIGNYVGSKNSDKYHLPDCPGALRIKEENKIWFSSIQEAESLGYTPAGNCDGI</sequence>
<evidence type="ECO:0000313" key="3">
    <source>
        <dbReference type="Proteomes" id="UP000229383"/>
    </source>
</evidence>
<evidence type="ECO:0000256" key="1">
    <source>
        <dbReference type="SAM" id="Phobius"/>
    </source>
</evidence>
<dbReference type="SUPFAM" id="SSF57884">
    <property type="entry name" value="Ada DNA repair protein, N-terminal domain (N-Ada 10)"/>
    <property type="match status" value="1"/>
</dbReference>
<dbReference type="Proteomes" id="UP000229383">
    <property type="component" value="Unassembled WGS sequence"/>
</dbReference>